<reference evidence="2 3" key="1">
    <citation type="submission" date="2018-03" db="EMBL/GenBank/DDBJ databases">
        <title>Genomic Encyclopedia of Archaeal and Bacterial Type Strains, Phase II (KMG-II): from individual species to whole genera.</title>
        <authorList>
            <person name="Goeker M."/>
        </authorList>
    </citation>
    <scope>NUCLEOTIDE SEQUENCE [LARGE SCALE GENOMIC DNA]</scope>
    <source>
        <strain evidence="2 3">DSM 100673</strain>
    </source>
</reference>
<dbReference type="InterPro" id="IPR001054">
    <property type="entry name" value="A/G_cyclase"/>
</dbReference>
<protein>
    <submittedName>
        <fullName evidence="2">Adenylate/guanylate cyclase</fullName>
    </submittedName>
</protein>
<accession>A0A2P8FKT0</accession>
<dbReference type="PANTHER" id="PTHR43081">
    <property type="entry name" value="ADENYLATE CYCLASE, TERMINAL-DIFFERENTIATION SPECIFIC-RELATED"/>
    <property type="match status" value="1"/>
</dbReference>
<evidence type="ECO:0000313" key="3">
    <source>
        <dbReference type="Proteomes" id="UP000240418"/>
    </source>
</evidence>
<dbReference type="AlphaFoldDB" id="A0A2P8FKT0"/>
<dbReference type="Proteomes" id="UP000240418">
    <property type="component" value="Unassembled WGS sequence"/>
</dbReference>
<dbReference type="CDD" id="cd07302">
    <property type="entry name" value="CHD"/>
    <property type="match status" value="1"/>
</dbReference>
<dbReference type="GO" id="GO:0004016">
    <property type="term" value="F:adenylate cyclase activity"/>
    <property type="evidence" value="ECO:0007669"/>
    <property type="project" value="UniProtKB-ARBA"/>
</dbReference>
<proteinExistence type="predicted"/>
<gene>
    <name evidence="2" type="ORF">CLV88_101735</name>
</gene>
<dbReference type="SUPFAM" id="SSF55073">
    <property type="entry name" value="Nucleotide cyclase"/>
    <property type="match status" value="1"/>
</dbReference>
<dbReference type="Pfam" id="PF00211">
    <property type="entry name" value="Guanylate_cyc"/>
    <property type="match status" value="1"/>
</dbReference>
<dbReference type="RefSeq" id="WP_106606969.1">
    <property type="nucleotide sequence ID" value="NZ_PYGJ01000001.1"/>
</dbReference>
<dbReference type="GO" id="GO:0006171">
    <property type="term" value="P:cAMP biosynthetic process"/>
    <property type="evidence" value="ECO:0007669"/>
    <property type="project" value="TreeGrafter"/>
</dbReference>
<evidence type="ECO:0000259" key="1">
    <source>
        <dbReference type="PROSITE" id="PS50125"/>
    </source>
</evidence>
<dbReference type="OrthoDB" id="4565346at2"/>
<dbReference type="PROSITE" id="PS50125">
    <property type="entry name" value="GUANYLATE_CYCLASE_2"/>
    <property type="match status" value="1"/>
</dbReference>
<name>A0A2P8FKT0_9RHOB</name>
<feature type="domain" description="Guanylate cyclase" evidence="1">
    <location>
        <begin position="224"/>
        <end position="355"/>
    </location>
</feature>
<dbReference type="Gene3D" id="3.30.70.1230">
    <property type="entry name" value="Nucleotide cyclase"/>
    <property type="match status" value="1"/>
</dbReference>
<keyword evidence="3" id="KW-1185">Reference proteome</keyword>
<dbReference type="InterPro" id="IPR029787">
    <property type="entry name" value="Nucleotide_cyclase"/>
</dbReference>
<dbReference type="GO" id="GO:0035556">
    <property type="term" value="P:intracellular signal transduction"/>
    <property type="evidence" value="ECO:0007669"/>
    <property type="project" value="InterPro"/>
</dbReference>
<dbReference type="SMART" id="SM00044">
    <property type="entry name" value="CYCc"/>
    <property type="match status" value="1"/>
</dbReference>
<sequence length="407" mass="44837">MASQSDRETLIAWLVEAGLRGSTREALIEGYCARLVSSGIPLMRLHIAQGAFHPRYGGVGFDWVKGESITRHRYEYSQVPTEAWQQSPLVTMLVSGQEELREDLRNPQSRAKFELFQELHEMGGKDYFATSLLMEDTELSLPVDPNFLPEGFMISWTSDAPEGFSEAQLEMLRAAQPHLGLALKSASNRQVGQELLSVYLGADAGDRVFSGELQRGSLQEIDAVIGFFDLSGFTSMSERLDPQVMIDMLNDYFEIAARAIHERGGHILKFMGDGILLMFDTPKAHDEADAALDCVAELRQAIQLRNVARVEAGLPVSEFNYALNAGRLLYGNIGADSRLDFTAIGPSVNHTARLSGMHGSLGRDVIVAKPVADAATRGRHDLVSLGRYMLRGVAEPMELFTLYAGKP</sequence>
<dbReference type="InterPro" id="IPR050697">
    <property type="entry name" value="Adenylyl/Guanylyl_Cyclase_3/4"/>
</dbReference>
<evidence type="ECO:0000313" key="2">
    <source>
        <dbReference type="EMBL" id="PSL22308.1"/>
    </source>
</evidence>
<comment type="caution">
    <text evidence="2">The sequence shown here is derived from an EMBL/GenBank/DDBJ whole genome shotgun (WGS) entry which is preliminary data.</text>
</comment>
<organism evidence="2 3">
    <name type="scientific">Shimia abyssi</name>
    <dbReference type="NCBI Taxonomy" id="1662395"/>
    <lineage>
        <taxon>Bacteria</taxon>
        <taxon>Pseudomonadati</taxon>
        <taxon>Pseudomonadota</taxon>
        <taxon>Alphaproteobacteria</taxon>
        <taxon>Rhodobacterales</taxon>
        <taxon>Roseobacteraceae</taxon>
    </lineage>
</organism>
<dbReference type="EMBL" id="PYGJ01000001">
    <property type="protein sequence ID" value="PSL22308.1"/>
    <property type="molecule type" value="Genomic_DNA"/>
</dbReference>
<dbReference type="PANTHER" id="PTHR43081:SF11">
    <property type="entry name" value="BLR2264 PROTEIN"/>
    <property type="match status" value="1"/>
</dbReference>